<dbReference type="PROSITE" id="PS50943">
    <property type="entry name" value="HTH_CROC1"/>
    <property type="match status" value="1"/>
</dbReference>
<dbReference type="SMART" id="SM00530">
    <property type="entry name" value="HTH_XRE"/>
    <property type="match status" value="1"/>
</dbReference>
<gene>
    <name evidence="2" type="ORF">HUT08_23855</name>
</gene>
<keyword evidence="3" id="KW-1185">Reference proteome</keyword>
<dbReference type="Gene3D" id="1.10.260.40">
    <property type="entry name" value="lambda repressor-like DNA-binding domains"/>
    <property type="match status" value="1"/>
</dbReference>
<dbReference type="GO" id="GO:0003677">
    <property type="term" value="F:DNA binding"/>
    <property type="evidence" value="ECO:0007669"/>
    <property type="project" value="InterPro"/>
</dbReference>
<reference evidence="2 3" key="1">
    <citation type="submission" date="2020-06" db="EMBL/GenBank/DDBJ databases">
        <title>Genome mining for natural products.</title>
        <authorList>
            <person name="Zhang B."/>
            <person name="Shi J."/>
            <person name="Ge H."/>
        </authorList>
    </citation>
    <scope>NUCLEOTIDE SEQUENCE [LARGE SCALE GENOMIC DNA]</scope>
    <source>
        <strain evidence="2 3">NA00687</strain>
    </source>
</reference>
<name>A0A7H8NC28_9ACTN</name>
<dbReference type="EMBL" id="CP054929">
    <property type="protein sequence ID" value="QKW52059.1"/>
    <property type="molecule type" value="Genomic_DNA"/>
</dbReference>
<sequence length="283" mass="31576">MTLRQSTADPDIPVGGLAFFGSEVRFAREHAGMTQTQLALATAYDRTYVSHVENGSLLGSAQFAESCDRVFQTSGYFGRLAERIRERNHPDWFLPYVALEKAAASISDYSNTFLMGALQTPEYAEAIFRAASPRKSDEEIKAHVEARLSRREVTDRKSPPHFWLIIHEAALRIPVGSPKIMSAQLDYVLERASEPHFTFQVLPFRAGAPAAEIPFTMLSPTADEEHPVLYSETTGKGGHLNDSQEAVRKWAGKFDHMRASAASEADSLRLIHQIRREHECTDG</sequence>
<accession>A0A7H8NC28</accession>
<dbReference type="InterPro" id="IPR043917">
    <property type="entry name" value="DUF5753"/>
</dbReference>
<evidence type="ECO:0000313" key="2">
    <source>
        <dbReference type="EMBL" id="QKW52059.1"/>
    </source>
</evidence>
<dbReference type="SUPFAM" id="SSF47413">
    <property type="entry name" value="lambda repressor-like DNA-binding domains"/>
    <property type="match status" value="1"/>
</dbReference>
<feature type="domain" description="HTH cro/C1-type" evidence="1">
    <location>
        <begin position="24"/>
        <end position="77"/>
    </location>
</feature>
<proteinExistence type="predicted"/>
<dbReference type="AlphaFoldDB" id="A0A7H8NC28"/>
<dbReference type="Pfam" id="PF13560">
    <property type="entry name" value="HTH_31"/>
    <property type="match status" value="1"/>
</dbReference>
<evidence type="ECO:0000259" key="1">
    <source>
        <dbReference type="PROSITE" id="PS50943"/>
    </source>
</evidence>
<dbReference type="InterPro" id="IPR010982">
    <property type="entry name" value="Lambda_DNA-bd_dom_sf"/>
</dbReference>
<dbReference type="CDD" id="cd00093">
    <property type="entry name" value="HTH_XRE"/>
    <property type="match status" value="1"/>
</dbReference>
<dbReference type="Pfam" id="PF19054">
    <property type="entry name" value="DUF5753"/>
    <property type="match status" value="1"/>
</dbReference>
<dbReference type="InterPro" id="IPR001387">
    <property type="entry name" value="Cro/C1-type_HTH"/>
</dbReference>
<evidence type="ECO:0000313" key="3">
    <source>
        <dbReference type="Proteomes" id="UP000509303"/>
    </source>
</evidence>
<organism evidence="2 3">
    <name type="scientific">Streptomyces buecherae</name>
    <dbReference type="NCBI Taxonomy" id="2763006"/>
    <lineage>
        <taxon>Bacteria</taxon>
        <taxon>Bacillati</taxon>
        <taxon>Actinomycetota</taxon>
        <taxon>Actinomycetes</taxon>
        <taxon>Kitasatosporales</taxon>
        <taxon>Streptomycetaceae</taxon>
        <taxon>Streptomyces</taxon>
    </lineage>
</organism>
<dbReference type="Proteomes" id="UP000509303">
    <property type="component" value="Chromosome"/>
</dbReference>
<protein>
    <submittedName>
        <fullName evidence="2">Helix-turn-helix domain-containing protein</fullName>
    </submittedName>
</protein>